<proteinExistence type="predicted"/>
<dbReference type="GeneID" id="30522854"/>
<dbReference type="SUPFAM" id="SSF48726">
    <property type="entry name" value="Immunoglobulin"/>
    <property type="match status" value="1"/>
</dbReference>
<keyword evidence="4" id="KW-1185">Reference proteome</keyword>
<dbReference type="InterPro" id="IPR003471">
    <property type="entry name" value="Adeno_E3_CR1"/>
</dbReference>
<dbReference type="KEGG" id="vg:30522854"/>
<accession>A0A1L3INZ2</accession>
<organism evidence="3">
    <name type="scientific">simian adenovirus 55</name>
    <dbReference type="NCBI Taxonomy" id="2848082"/>
    <lineage>
        <taxon>Viruses</taxon>
        <taxon>Varidnaviria</taxon>
        <taxon>Bamfordvirae</taxon>
        <taxon>Preplasmiviricota</taxon>
        <taxon>Polisuviricotina</taxon>
        <taxon>Pharingeaviricetes</taxon>
        <taxon>Rowavirales</taxon>
        <taxon>Adenoviridae</taxon>
        <taxon>Mastadenovirus</taxon>
        <taxon>Mastadenovirus flavi</taxon>
        <taxon>Simian mastadenovirus I</taxon>
    </lineage>
</organism>
<evidence type="ECO:0000313" key="4">
    <source>
        <dbReference type="Proteomes" id="UP000201862"/>
    </source>
</evidence>
<keyword evidence="1" id="KW-0472">Membrane</keyword>
<sequence length="245" mass="28410">MTLNLLLAILFFSGVNSFNLPTINITAEYGSNLTLYAFKQGEPNNTDDIKWFKENTETISDSLFTGRALCMKRISFSSHLHFECDGYNLRLLWLYYDYSGIYNVQKTVNNTIHNTYYNVTVVKITKPNCDVTSTYLYNDYCLIRINCTSHNQHTKIIYGNNTTPWYADLKGGSTVNNYKTNVSVGSIYKIFNHTYDFSDLCKTTSSLEYNEDYITLPCIIIIVLSLIGLIVEIIIFIRWKRKQWK</sequence>
<name>A0A1L3INZ2_9ADEN</name>
<dbReference type="OrthoDB" id="11150at10239"/>
<reference evidence="3" key="1">
    <citation type="journal article" date="2016" name="Virol. J.">
        <title>Isolation and characterization of adenoviruses infecting endangered golden snub-nosed monkeys (Rhinopithecus roxellana).</title>
        <authorList>
            <person name="Tan B."/>
            <person name="Wu L.J."/>
            <person name="Yang X.L."/>
            <person name="Li B."/>
            <person name="Zhang W."/>
            <person name="Lei Y.S."/>
            <person name="Li Y."/>
            <person name="Yang G.X."/>
            <person name="Chen J."/>
            <person name="Chen G."/>
            <person name="Wang H.Z."/>
            <person name="Shi Z.L."/>
        </authorList>
    </citation>
    <scope>NUCLEOTIDE SEQUENCE [LARGE SCALE GENOMIC DNA]</scope>
    <source>
        <strain evidence="3">WIV19</strain>
    </source>
</reference>
<evidence type="ECO:0000256" key="1">
    <source>
        <dbReference type="SAM" id="Phobius"/>
    </source>
</evidence>
<protein>
    <submittedName>
        <fullName evidence="3">E3 CR1-beta</fullName>
    </submittedName>
</protein>
<evidence type="ECO:0000259" key="2">
    <source>
        <dbReference type="Pfam" id="PF02440"/>
    </source>
</evidence>
<dbReference type="RefSeq" id="YP_009328919.1">
    <property type="nucleotide sequence ID" value="NC_032105.1"/>
</dbReference>
<dbReference type="Pfam" id="PF02440">
    <property type="entry name" value="Adeno_E3_CR1"/>
    <property type="match status" value="1"/>
</dbReference>
<keyword evidence="1" id="KW-0812">Transmembrane</keyword>
<feature type="transmembrane region" description="Helical" evidence="1">
    <location>
        <begin position="213"/>
        <end position="237"/>
    </location>
</feature>
<evidence type="ECO:0000313" key="3">
    <source>
        <dbReference type="EMBL" id="APG53813.1"/>
    </source>
</evidence>
<keyword evidence="1" id="KW-1133">Transmembrane helix</keyword>
<feature type="domain" description="Adenovirus E3 region protein CR1" evidence="2">
    <location>
        <begin position="22"/>
        <end position="123"/>
    </location>
</feature>
<dbReference type="EMBL" id="KX505867">
    <property type="protein sequence ID" value="APG53813.1"/>
    <property type="molecule type" value="Genomic_DNA"/>
</dbReference>
<dbReference type="Proteomes" id="UP000201862">
    <property type="component" value="Segment"/>
</dbReference>
<dbReference type="InterPro" id="IPR036179">
    <property type="entry name" value="Ig-like_dom_sf"/>
</dbReference>